<organism evidence="2 3">
    <name type="scientific">Adineta steineri</name>
    <dbReference type="NCBI Taxonomy" id="433720"/>
    <lineage>
        <taxon>Eukaryota</taxon>
        <taxon>Metazoa</taxon>
        <taxon>Spiralia</taxon>
        <taxon>Gnathifera</taxon>
        <taxon>Rotifera</taxon>
        <taxon>Eurotatoria</taxon>
        <taxon>Bdelloidea</taxon>
        <taxon>Adinetida</taxon>
        <taxon>Adinetidae</taxon>
        <taxon>Adineta</taxon>
    </lineage>
</organism>
<dbReference type="Proteomes" id="UP000663860">
    <property type="component" value="Unassembled WGS sequence"/>
</dbReference>
<sequence length="367" mass="41157">MLGPLTQNSIIIRERRRCCRSTQFNPDFPPQLTGIIDPNEFFQSIDNINQARKWTLCEKIARFVTTFSVLIGPILLGVGLGLISLKKPAVYIPIICVGAIASLASVFMLIYVSIFVSKIRLKRLHNAVHAESVRYSTKLPTPTKWRINSYTTQNYSGSGGLCTSIHYQVNKNKMLGPLTQNSIIIRERRRCCRSTQFNSDFPPQLTGIIDPNEFFQSIENINQARKWTLCEKIARFVTTFSVLIGPILLGVGLGLISLKKPAVYIPIICVGAIASLASVFMLIYVSIFVSKIRLKRLHNAVHAESVRYSTKLPTPTKWRINSYTTQNYGGSDGLSTIIHYQLIIDIEKKVNSANGSDRLNEPSSYIV</sequence>
<feature type="transmembrane region" description="Helical" evidence="1">
    <location>
        <begin position="233"/>
        <end position="256"/>
    </location>
</feature>
<keyword evidence="1" id="KW-1133">Transmembrane helix</keyword>
<keyword evidence="1" id="KW-0472">Membrane</keyword>
<comment type="caution">
    <text evidence="2">The sequence shown here is derived from an EMBL/GenBank/DDBJ whole genome shotgun (WGS) entry which is preliminary data.</text>
</comment>
<dbReference type="AlphaFoldDB" id="A0A815HKM7"/>
<evidence type="ECO:0000256" key="1">
    <source>
        <dbReference type="SAM" id="Phobius"/>
    </source>
</evidence>
<keyword evidence="1" id="KW-0812">Transmembrane</keyword>
<feature type="transmembrane region" description="Helical" evidence="1">
    <location>
        <begin position="89"/>
        <end position="116"/>
    </location>
</feature>
<feature type="transmembrane region" description="Helical" evidence="1">
    <location>
        <begin position="60"/>
        <end position="83"/>
    </location>
</feature>
<name>A0A815HKM7_9BILA</name>
<feature type="transmembrane region" description="Helical" evidence="1">
    <location>
        <begin position="262"/>
        <end position="289"/>
    </location>
</feature>
<proteinExistence type="predicted"/>
<gene>
    <name evidence="2" type="ORF">IZO911_LOCUS36904</name>
</gene>
<protein>
    <submittedName>
        <fullName evidence="2">Uncharacterized protein</fullName>
    </submittedName>
</protein>
<reference evidence="2" key="1">
    <citation type="submission" date="2021-02" db="EMBL/GenBank/DDBJ databases">
        <authorList>
            <person name="Nowell W R."/>
        </authorList>
    </citation>
    <scope>NUCLEOTIDE SEQUENCE</scope>
</reference>
<accession>A0A815HKM7</accession>
<dbReference type="EMBL" id="CAJNOE010000889">
    <property type="protein sequence ID" value="CAF1353485.1"/>
    <property type="molecule type" value="Genomic_DNA"/>
</dbReference>
<evidence type="ECO:0000313" key="2">
    <source>
        <dbReference type="EMBL" id="CAF1353485.1"/>
    </source>
</evidence>
<evidence type="ECO:0000313" key="3">
    <source>
        <dbReference type="Proteomes" id="UP000663860"/>
    </source>
</evidence>